<dbReference type="EMBL" id="MASI01000013">
    <property type="protein sequence ID" value="ODA65935.1"/>
    <property type="molecule type" value="Genomic_DNA"/>
</dbReference>
<keyword evidence="3 11" id="KW-0808">Transferase</keyword>
<feature type="transmembrane region" description="Helical" evidence="9">
    <location>
        <begin position="176"/>
        <end position="201"/>
    </location>
</feature>
<protein>
    <submittedName>
        <fullName evidence="11">Oxygen sensor histidine kinase NreB</fullName>
        <ecNumber evidence="11">2.7.13.3</ecNumber>
    </submittedName>
</protein>
<keyword evidence="7" id="KW-0902">Two-component regulatory system</keyword>
<dbReference type="SUPFAM" id="SSF55874">
    <property type="entry name" value="ATPase domain of HSP90 chaperone/DNA topoisomerase II/histidine kinase"/>
    <property type="match status" value="1"/>
</dbReference>
<keyword evidence="12" id="KW-1185">Reference proteome</keyword>
<keyword evidence="5 11" id="KW-0418">Kinase</keyword>
<name>A0A1E2RUX2_9HYPH</name>
<dbReference type="InterPro" id="IPR005467">
    <property type="entry name" value="His_kinase_dom"/>
</dbReference>
<feature type="domain" description="Histidine kinase" evidence="10">
    <location>
        <begin position="355"/>
        <end position="445"/>
    </location>
</feature>
<evidence type="ECO:0000313" key="12">
    <source>
        <dbReference type="Proteomes" id="UP000095087"/>
    </source>
</evidence>
<dbReference type="OrthoDB" id="9778496at2"/>
<dbReference type="PROSITE" id="PS50109">
    <property type="entry name" value="HIS_KIN"/>
    <property type="match status" value="1"/>
</dbReference>
<evidence type="ECO:0000256" key="8">
    <source>
        <dbReference type="ARBA" id="ARBA00023136"/>
    </source>
</evidence>
<proteinExistence type="predicted"/>
<organism evidence="11 12">
    <name type="scientific">Methyloligella halotolerans</name>
    <dbReference type="NCBI Taxonomy" id="1177755"/>
    <lineage>
        <taxon>Bacteria</taxon>
        <taxon>Pseudomonadati</taxon>
        <taxon>Pseudomonadota</taxon>
        <taxon>Alphaproteobacteria</taxon>
        <taxon>Hyphomicrobiales</taxon>
        <taxon>Hyphomicrobiaceae</taxon>
        <taxon>Methyloligella</taxon>
    </lineage>
</organism>
<comment type="caution">
    <text evidence="11">The sequence shown here is derived from an EMBL/GenBank/DDBJ whole genome shotgun (WGS) entry which is preliminary data.</text>
</comment>
<dbReference type="GO" id="GO:0004673">
    <property type="term" value="F:protein histidine kinase activity"/>
    <property type="evidence" value="ECO:0007669"/>
    <property type="project" value="UniProtKB-EC"/>
</dbReference>
<keyword evidence="4 9" id="KW-0812">Transmembrane</keyword>
<dbReference type="AlphaFoldDB" id="A0A1E2RUX2"/>
<dbReference type="GO" id="GO:0000160">
    <property type="term" value="P:phosphorelay signal transduction system"/>
    <property type="evidence" value="ECO:0007669"/>
    <property type="project" value="UniProtKB-KW"/>
</dbReference>
<evidence type="ECO:0000256" key="4">
    <source>
        <dbReference type="ARBA" id="ARBA00022692"/>
    </source>
</evidence>
<evidence type="ECO:0000256" key="6">
    <source>
        <dbReference type="ARBA" id="ARBA00022989"/>
    </source>
</evidence>
<keyword evidence="2" id="KW-1003">Cell membrane</keyword>
<dbReference type="EC" id="2.7.13.3" evidence="11"/>
<evidence type="ECO:0000256" key="9">
    <source>
        <dbReference type="SAM" id="Phobius"/>
    </source>
</evidence>
<keyword evidence="6 9" id="KW-1133">Transmembrane helix</keyword>
<dbReference type="SMART" id="SM00387">
    <property type="entry name" value="HATPase_c"/>
    <property type="match status" value="1"/>
</dbReference>
<evidence type="ECO:0000259" key="10">
    <source>
        <dbReference type="PROSITE" id="PS50109"/>
    </source>
</evidence>
<dbReference type="CDD" id="cd16917">
    <property type="entry name" value="HATPase_UhpB-NarQ-NarX-like"/>
    <property type="match status" value="1"/>
</dbReference>
<evidence type="ECO:0000256" key="2">
    <source>
        <dbReference type="ARBA" id="ARBA00022475"/>
    </source>
</evidence>
<evidence type="ECO:0000313" key="11">
    <source>
        <dbReference type="EMBL" id="ODA65935.1"/>
    </source>
</evidence>
<dbReference type="InterPro" id="IPR036890">
    <property type="entry name" value="HATPase_C_sf"/>
</dbReference>
<evidence type="ECO:0000256" key="5">
    <source>
        <dbReference type="ARBA" id="ARBA00022777"/>
    </source>
</evidence>
<reference evidence="11 12" key="1">
    <citation type="submission" date="2016-07" db="EMBL/GenBank/DDBJ databases">
        <title>Draft genome sequence of Methyloligella halotolerans C2T (VKM B-2706T=CCUG 61687T=DSM 25045T), a halotolerant polyhydroxybutyrate accumulating methylotroph.</title>
        <authorList>
            <person name="Vasilenko O.V."/>
            <person name="Doronina N.V."/>
            <person name="Poroshina M.N."/>
            <person name="Tarlachkov S.V."/>
            <person name="Trotsenko Y.A."/>
        </authorList>
    </citation>
    <scope>NUCLEOTIDE SEQUENCE [LARGE SCALE GENOMIC DNA]</scope>
    <source>
        <strain evidence="11 12">VKM B-2706</strain>
    </source>
</reference>
<dbReference type="STRING" id="1177755.A7A08_03166"/>
<keyword evidence="8 9" id="KW-0472">Membrane</keyword>
<dbReference type="InterPro" id="IPR003594">
    <property type="entry name" value="HATPase_dom"/>
</dbReference>
<dbReference type="PANTHER" id="PTHR24421:SF37">
    <property type="entry name" value="SENSOR HISTIDINE KINASE NARS"/>
    <property type="match status" value="1"/>
</dbReference>
<comment type="subcellular location">
    <subcellularLocation>
        <location evidence="1">Cell membrane</location>
        <topology evidence="1">Multi-pass membrane protein</topology>
    </subcellularLocation>
</comment>
<dbReference type="Gene3D" id="3.30.565.10">
    <property type="entry name" value="Histidine kinase-like ATPase, C-terminal domain"/>
    <property type="match status" value="1"/>
</dbReference>
<evidence type="ECO:0000256" key="1">
    <source>
        <dbReference type="ARBA" id="ARBA00004651"/>
    </source>
</evidence>
<dbReference type="RefSeq" id="WP_069096285.1">
    <property type="nucleotide sequence ID" value="NZ_MASI01000013.1"/>
</dbReference>
<evidence type="ECO:0000256" key="7">
    <source>
        <dbReference type="ARBA" id="ARBA00023012"/>
    </source>
</evidence>
<evidence type="ECO:0000256" key="3">
    <source>
        <dbReference type="ARBA" id="ARBA00022679"/>
    </source>
</evidence>
<sequence>MSVVAIYLFLTLVSGILQTQWTISNLRRDSGDVVSSLVQMRMAPYREELVSTGRLSTESRKALDEAFGEWRRSPEFEAVQILTAGGTVLYNTSNTPLSEALHPQDIKRAAEGKVVATYENTDSHLSRRREVTNEPTFGTIYFPIFDKSDRVIAVGAFIGEFDQLHRRTIAIISGSWAIRLAITLLAVILLFSLLRSSSVLLRHQQRKRFRQYRFARQLAARNNILRQDAEESRRNAVQINEHLLSRVGADIHDGPMQLLSLAMLEQTADKEADGSVGERSTANPAQAGCPRPLLSEAIAQLRLLSRGLVLPELSELSPEECVRLAVSRHEQLTDTQVYTEILCEHALPEELKTCLYRIVQEGLMNAIHHAEGKGQEVILASLDQEIVLTIRDRGPGLSDDRSGDSDRPRLGLLGLRNRVHACGGTLQILSRDDGGAELTVRLPHD</sequence>
<dbReference type="GO" id="GO:0005886">
    <property type="term" value="C:plasma membrane"/>
    <property type="evidence" value="ECO:0007669"/>
    <property type="project" value="UniProtKB-SubCell"/>
</dbReference>
<dbReference type="Pfam" id="PF02518">
    <property type="entry name" value="HATPase_c"/>
    <property type="match status" value="1"/>
</dbReference>
<accession>A0A1E2RUX2</accession>
<dbReference type="PANTHER" id="PTHR24421">
    <property type="entry name" value="NITRATE/NITRITE SENSOR PROTEIN NARX-RELATED"/>
    <property type="match status" value="1"/>
</dbReference>
<dbReference type="Proteomes" id="UP000095087">
    <property type="component" value="Unassembled WGS sequence"/>
</dbReference>
<gene>
    <name evidence="11" type="ORF">A7A08_03166</name>
</gene>
<dbReference type="InterPro" id="IPR050482">
    <property type="entry name" value="Sensor_HK_TwoCompSys"/>
</dbReference>